<reference evidence="2 3" key="1">
    <citation type="submission" date="2015-07" db="EMBL/GenBank/DDBJ databases">
        <title>Draft Genome Sequence of Malassezia furfur CBS1878 and Malassezia pachydermatis CBS1879.</title>
        <authorList>
            <person name="Triana S."/>
            <person name="Ohm R."/>
            <person name="Gonzalez A."/>
            <person name="DeCock H."/>
            <person name="Restrepo S."/>
            <person name="Celis A."/>
        </authorList>
    </citation>
    <scope>NUCLEOTIDE SEQUENCE [LARGE SCALE GENOMIC DNA]</scope>
    <source>
        <strain evidence="2 3">CBS 1879</strain>
    </source>
</reference>
<dbReference type="STRING" id="77020.A0A0M8MTH0"/>
<evidence type="ECO:0000313" key="3">
    <source>
        <dbReference type="Proteomes" id="UP000037751"/>
    </source>
</evidence>
<dbReference type="EMBL" id="LGAV01000007">
    <property type="protein sequence ID" value="KOS13291.1"/>
    <property type="molecule type" value="Genomic_DNA"/>
</dbReference>
<dbReference type="AlphaFoldDB" id="A0A0M8MTH0"/>
<dbReference type="Proteomes" id="UP000037751">
    <property type="component" value="Unassembled WGS sequence"/>
</dbReference>
<sequence>MVQLEVLPRSALPSIFESKSEEKNPSPLVWLRTQVLQHIPLLHPNDSPKAEAPIEQGDMLTVPMYTEALHPEVGFAEIPNDLAVGGNGTIIVGHAPPTMPSSVKQLAGL</sequence>
<proteinExistence type="predicted"/>
<evidence type="ECO:0000313" key="2">
    <source>
        <dbReference type="EMBL" id="KOS13291.1"/>
    </source>
</evidence>
<feature type="region of interest" description="Disordered" evidence="1">
    <location>
        <begin position="1"/>
        <end position="25"/>
    </location>
</feature>
<dbReference type="OrthoDB" id="5954035at2759"/>
<accession>A0A0M8MTH0</accession>
<keyword evidence="3" id="KW-1185">Reference proteome</keyword>
<dbReference type="RefSeq" id="XP_017990923.1">
    <property type="nucleotide sequence ID" value="XM_018136110.1"/>
</dbReference>
<name>A0A0M8MTH0_9BASI</name>
<protein>
    <submittedName>
        <fullName evidence="2">Uncharacterized protein</fullName>
    </submittedName>
</protein>
<organism evidence="2 3">
    <name type="scientific">Malassezia pachydermatis</name>
    <dbReference type="NCBI Taxonomy" id="77020"/>
    <lineage>
        <taxon>Eukaryota</taxon>
        <taxon>Fungi</taxon>
        <taxon>Dikarya</taxon>
        <taxon>Basidiomycota</taxon>
        <taxon>Ustilaginomycotina</taxon>
        <taxon>Malasseziomycetes</taxon>
        <taxon>Malasseziales</taxon>
        <taxon>Malasseziaceae</taxon>
        <taxon>Malassezia</taxon>
    </lineage>
</organism>
<evidence type="ECO:0000256" key="1">
    <source>
        <dbReference type="SAM" id="MobiDB-lite"/>
    </source>
</evidence>
<comment type="caution">
    <text evidence="2">The sequence shown here is derived from an EMBL/GenBank/DDBJ whole genome shotgun (WGS) entry which is preliminary data.</text>
</comment>
<dbReference type="VEuPathDB" id="FungiDB:Malapachy_1607"/>
<gene>
    <name evidence="2" type="ORF">Malapachy_1607</name>
</gene>
<dbReference type="GeneID" id="28727985"/>